<dbReference type="PROSITE" id="PS51186">
    <property type="entry name" value="GNAT"/>
    <property type="match status" value="1"/>
</dbReference>
<organism evidence="3 4">
    <name type="scientific">Paenibacillus lautus</name>
    <name type="common">Bacillus lautus</name>
    <dbReference type="NCBI Taxonomy" id="1401"/>
    <lineage>
        <taxon>Bacteria</taxon>
        <taxon>Bacillati</taxon>
        <taxon>Bacillota</taxon>
        <taxon>Bacilli</taxon>
        <taxon>Bacillales</taxon>
        <taxon>Paenibacillaceae</taxon>
        <taxon>Paenibacillus</taxon>
    </lineage>
</organism>
<dbReference type="RefSeq" id="WP_076325217.1">
    <property type="nucleotide sequence ID" value="NZ_MRTF01000009.1"/>
</dbReference>
<accession>A0A1R1AWI2</accession>
<evidence type="ECO:0000256" key="1">
    <source>
        <dbReference type="ARBA" id="ARBA00022679"/>
    </source>
</evidence>
<dbReference type="InterPro" id="IPR050769">
    <property type="entry name" value="NAT_camello-type"/>
</dbReference>
<dbReference type="AlphaFoldDB" id="A0A1R1AWI2"/>
<protein>
    <submittedName>
        <fullName evidence="3">GNAT family N-acetyltransferase</fullName>
    </submittedName>
</protein>
<dbReference type="Proteomes" id="UP000187074">
    <property type="component" value="Unassembled WGS sequence"/>
</dbReference>
<dbReference type="Gene3D" id="3.40.630.30">
    <property type="match status" value="1"/>
</dbReference>
<evidence type="ECO:0000313" key="4">
    <source>
        <dbReference type="Proteomes" id="UP000187074"/>
    </source>
</evidence>
<name>A0A1R1AWI2_PAELA</name>
<evidence type="ECO:0000313" key="3">
    <source>
        <dbReference type="EMBL" id="OME89790.1"/>
    </source>
</evidence>
<gene>
    <name evidence="3" type="ORF">BK123_25870</name>
</gene>
<dbReference type="STRING" id="1401.BK123_25870"/>
<dbReference type="EMBL" id="MRTF01000009">
    <property type="protein sequence ID" value="OME89790.1"/>
    <property type="molecule type" value="Genomic_DNA"/>
</dbReference>
<dbReference type="PANTHER" id="PTHR13947:SF37">
    <property type="entry name" value="LD18367P"/>
    <property type="match status" value="1"/>
</dbReference>
<dbReference type="GO" id="GO:0008080">
    <property type="term" value="F:N-acetyltransferase activity"/>
    <property type="evidence" value="ECO:0007669"/>
    <property type="project" value="InterPro"/>
</dbReference>
<evidence type="ECO:0000259" key="2">
    <source>
        <dbReference type="PROSITE" id="PS51186"/>
    </source>
</evidence>
<keyword evidence="1 3" id="KW-0808">Transferase</keyword>
<dbReference type="Pfam" id="PF00583">
    <property type="entry name" value="Acetyltransf_1"/>
    <property type="match status" value="1"/>
</dbReference>
<sequence length="147" mass="16868">MNNMIVHEVSDLGAVDITELLTESKEEGFRNIHRLVNEYKEGINTFQHEDEALFECRVGHRVIGICGLNRDPYSDGSIGRIRRLYVLKEFRRHGAGRKLVDAVIHMASSHYTKLVLKTDNPKAAEFYKNLGFKENADDELVTHELEL</sequence>
<dbReference type="PANTHER" id="PTHR13947">
    <property type="entry name" value="GNAT FAMILY N-ACETYLTRANSFERASE"/>
    <property type="match status" value="1"/>
</dbReference>
<proteinExistence type="predicted"/>
<comment type="caution">
    <text evidence="3">The sequence shown here is derived from an EMBL/GenBank/DDBJ whole genome shotgun (WGS) entry which is preliminary data.</text>
</comment>
<dbReference type="InterPro" id="IPR000182">
    <property type="entry name" value="GNAT_dom"/>
</dbReference>
<dbReference type="InterPro" id="IPR016181">
    <property type="entry name" value="Acyl_CoA_acyltransferase"/>
</dbReference>
<feature type="domain" description="N-acetyltransferase" evidence="2">
    <location>
        <begin position="4"/>
        <end position="147"/>
    </location>
</feature>
<reference evidence="3 4" key="1">
    <citation type="submission" date="2016-11" db="EMBL/GenBank/DDBJ databases">
        <title>Paenibacillus species isolates.</title>
        <authorList>
            <person name="Beno S.M."/>
        </authorList>
    </citation>
    <scope>NUCLEOTIDE SEQUENCE [LARGE SCALE GENOMIC DNA]</scope>
    <source>
        <strain evidence="3 4">FSL F4-0100</strain>
    </source>
</reference>
<dbReference type="SUPFAM" id="SSF55729">
    <property type="entry name" value="Acyl-CoA N-acyltransferases (Nat)"/>
    <property type="match status" value="1"/>
</dbReference>
<dbReference type="CDD" id="cd04301">
    <property type="entry name" value="NAT_SF"/>
    <property type="match status" value="1"/>
</dbReference>